<name>A0ABU1DBD5_9HYPH</name>
<dbReference type="Proteomes" id="UP001181622">
    <property type="component" value="Unassembled WGS sequence"/>
</dbReference>
<sequence>MIFILFGGATSFADESSGTKGQNYDRVVVDLQSDAGIQVSARVMTINRYTDSATAITVTDNGAQIFGPHTNPDERWRQTFPVTGKGRHEVVMTCKSLNSSPVYCALAVENAAAAVIQ</sequence>
<protein>
    <submittedName>
        <fullName evidence="1">Uncharacterized protein</fullName>
    </submittedName>
</protein>
<keyword evidence="2" id="KW-1185">Reference proteome</keyword>
<proteinExistence type="predicted"/>
<organism evidence="1 2">
    <name type="scientific">Chelatococcus sambhunathii</name>
    <dbReference type="NCBI Taxonomy" id="363953"/>
    <lineage>
        <taxon>Bacteria</taxon>
        <taxon>Pseudomonadati</taxon>
        <taxon>Pseudomonadota</taxon>
        <taxon>Alphaproteobacteria</taxon>
        <taxon>Hyphomicrobiales</taxon>
        <taxon>Chelatococcaceae</taxon>
        <taxon>Chelatococcus</taxon>
    </lineage>
</organism>
<comment type="caution">
    <text evidence="1">The sequence shown here is derived from an EMBL/GenBank/DDBJ whole genome shotgun (WGS) entry which is preliminary data.</text>
</comment>
<evidence type="ECO:0000313" key="2">
    <source>
        <dbReference type="Proteomes" id="UP001181622"/>
    </source>
</evidence>
<gene>
    <name evidence="1" type="ORF">IHQ68_02180</name>
</gene>
<dbReference type="EMBL" id="JADBEO010000003">
    <property type="protein sequence ID" value="MDR4305430.1"/>
    <property type="molecule type" value="Genomic_DNA"/>
</dbReference>
<reference evidence="1" key="1">
    <citation type="submission" date="2020-10" db="EMBL/GenBank/DDBJ databases">
        <authorList>
            <person name="Abbas A."/>
            <person name="Razzaq R."/>
            <person name="Waqas M."/>
            <person name="Abbas N."/>
            <person name="Nielsen T.K."/>
            <person name="Hansen L.H."/>
            <person name="Hussain S."/>
            <person name="Shahid M."/>
        </authorList>
    </citation>
    <scope>NUCLEOTIDE SEQUENCE</scope>
    <source>
        <strain evidence="1">S14</strain>
    </source>
</reference>
<dbReference type="RefSeq" id="WP_309388482.1">
    <property type="nucleotide sequence ID" value="NZ_JADBEO010000003.1"/>
</dbReference>
<evidence type="ECO:0000313" key="1">
    <source>
        <dbReference type="EMBL" id="MDR4305430.1"/>
    </source>
</evidence>
<accession>A0ABU1DBD5</accession>